<dbReference type="Proteomes" id="UP001150941">
    <property type="component" value="Unassembled WGS sequence"/>
</dbReference>
<dbReference type="EMBL" id="JAPQKS010000003">
    <property type="protein sequence ID" value="KAJ5239213.1"/>
    <property type="molecule type" value="Genomic_DNA"/>
</dbReference>
<proteinExistence type="predicted"/>
<dbReference type="GeneID" id="83200432"/>
<dbReference type="Pfam" id="PF03372">
    <property type="entry name" value="Exo_endo_phos"/>
    <property type="match status" value="1"/>
</dbReference>
<dbReference type="AlphaFoldDB" id="A0A9W9TSM1"/>
<dbReference type="InterPro" id="IPR005135">
    <property type="entry name" value="Endo/exonuclease/phosphatase"/>
</dbReference>
<evidence type="ECO:0000313" key="3">
    <source>
        <dbReference type="Proteomes" id="UP001150941"/>
    </source>
</evidence>
<dbReference type="SUPFAM" id="SSF56219">
    <property type="entry name" value="DNase I-like"/>
    <property type="match status" value="1"/>
</dbReference>
<dbReference type="RefSeq" id="XP_058332132.1">
    <property type="nucleotide sequence ID" value="XM_058473129.1"/>
</dbReference>
<dbReference type="OrthoDB" id="276515at2759"/>
<reference evidence="2" key="2">
    <citation type="journal article" date="2023" name="IMA Fungus">
        <title>Comparative genomic study of the Penicillium genus elucidates a diverse pangenome and 15 lateral gene transfer events.</title>
        <authorList>
            <person name="Petersen C."/>
            <person name="Sorensen T."/>
            <person name="Nielsen M.R."/>
            <person name="Sondergaard T.E."/>
            <person name="Sorensen J.L."/>
            <person name="Fitzpatrick D.A."/>
            <person name="Frisvad J.C."/>
            <person name="Nielsen K.L."/>
        </authorList>
    </citation>
    <scope>NUCLEOTIDE SEQUENCE</scope>
    <source>
        <strain evidence="2">IBT 19713</strain>
    </source>
</reference>
<dbReference type="InterPro" id="IPR036691">
    <property type="entry name" value="Endo/exonu/phosph_ase_sf"/>
</dbReference>
<comment type="caution">
    <text evidence="2">The sequence shown here is derived from an EMBL/GenBank/DDBJ whole genome shotgun (WGS) entry which is preliminary data.</text>
</comment>
<organism evidence="2 3">
    <name type="scientific">Penicillium chermesinum</name>
    <dbReference type="NCBI Taxonomy" id="63820"/>
    <lineage>
        <taxon>Eukaryota</taxon>
        <taxon>Fungi</taxon>
        <taxon>Dikarya</taxon>
        <taxon>Ascomycota</taxon>
        <taxon>Pezizomycotina</taxon>
        <taxon>Eurotiomycetes</taxon>
        <taxon>Eurotiomycetidae</taxon>
        <taxon>Eurotiales</taxon>
        <taxon>Aspergillaceae</taxon>
        <taxon>Penicillium</taxon>
    </lineage>
</organism>
<dbReference type="GO" id="GO:0003824">
    <property type="term" value="F:catalytic activity"/>
    <property type="evidence" value="ECO:0007669"/>
    <property type="project" value="InterPro"/>
</dbReference>
<evidence type="ECO:0000313" key="2">
    <source>
        <dbReference type="EMBL" id="KAJ5239213.1"/>
    </source>
</evidence>
<dbReference type="CDD" id="cd09083">
    <property type="entry name" value="EEP-1"/>
    <property type="match status" value="1"/>
</dbReference>
<evidence type="ECO:0000259" key="1">
    <source>
        <dbReference type="Pfam" id="PF03372"/>
    </source>
</evidence>
<name>A0A9W9TSM1_9EURO</name>
<accession>A0A9W9TSM1</accession>
<sequence length="271" mass="30562">MRSSPVLPIRVLTHNVRHLTDELFQGELHWSDRSQLVINELNYHSRGHNETFICLQEVLHEQLNDILEGLNLSSSQKWSWIGPSIWDLLCAETVWLSETPTKPSKSWDSASIRIVTIGVFNHKISGSTVLALNTHLDDQGSRARLEGARIIRAKIQQYHQGTYGPLLSGTFLTGDLNSEETQEAYLEFTQEGGLLDTYKLVPTSQRYGDHNTYTGFGYEGEPPTRIDFVLLVVGGNQKWRTDGYSVLQNKFDGEVLNSDHRAVVADLALVK</sequence>
<protein>
    <recommendedName>
        <fullName evidence="1">Endonuclease/exonuclease/phosphatase domain-containing protein</fullName>
    </recommendedName>
</protein>
<dbReference type="Gene3D" id="3.60.10.10">
    <property type="entry name" value="Endonuclease/exonuclease/phosphatase"/>
    <property type="match status" value="1"/>
</dbReference>
<reference evidence="2" key="1">
    <citation type="submission" date="2022-11" db="EMBL/GenBank/DDBJ databases">
        <authorList>
            <person name="Petersen C."/>
        </authorList>
    </citation>
    <scope>NUCLEOTIDE SEQUENCE</scope>
    <source>
        <strain evidence="2">IBT 19713</strain>
    </source>
</reference>
<keyword evidence="3" id="KW-1185">Reference proteome</keyword>
<feature type="domain" description="Endonuclease/exonuclease/phosphatase" evidence="1">
    <location>
        <begin position="12"/>
        <end position="230"/>
    </location>
</feature>
<gene>
    <name evidence="2" type="ORF">N7468_003832</name>
</gene>